<dbReference type="InterPro" id="IPR024002">
    <property type="entry name" value="For/NO2_transpt_CS"/>
</dbReference>
<dbReference type="RefSeq" id="WP_050353637.1">
    <property type="nucleotide sequence ID" value="NZ_LGSS01000001.1"/>
</dbReference>
<keyword evidence="8" id="KW-1185">Reference proteome</keyword>
<evidence type="ECO:0000256" key="6">
    <source>
        <dbReference type="SAM" id="Phobius"/>
    </source>
</evidence>
<dbReference type="STRING" id="1503.CLPU_1c00580"/>
<comment type="caution">
    <text evidence="7">The sequence shown here is derived from an EMBL/GenBank/DDBJ whole genome shotgun (WGS) entry which is preliminary data.</text>
</comment>
<comment type="subcellular location">
    <subcellularLocation>
        <location evidence="1">Membrane</location>
        <topology evidence="1">Multi-pass membrane protein</topology>
    </subcellularLocation>
</comment>
<dbReference type="PATRIC" id="fig|1503.3.peg.925"/>
<comment type="similarity">
    <text evidence="5">Belongs to the FNT transporter (TC 1.A.16) family.</text>
</comment>
<keyword evidence="4 6" id="KW-0472">Membrane</keyword>
<reference evidence="8" key="1">
    <citation type="submission" date="2015-07" db="EMBL/GenBank/DDBJ databases">
        <title>Draft genome sequence of the purine-degrading Gottschalkia purinilyticum DSM 1384 (formerly Clostridium purinilyticum).</title>
        <authorList>
            <person name="Poehlein A."/>
            <person name="Schiel-Bengelsdorf B."/>
            <person name="Bengelsdorf F.R."/>
            <person name="Daniel R."/>
            <person name="Duerre P."/>
        </authorList>
    </citation>
    <scope>NUCLEOTIDE SEQUENCE [LARGE SCALE GENOMIC DNA]</scope>
    <source>
        <strain evidence="8">DSM 1384</strain>
    </source>
</reference>
<evidence type="ECO:0000256" key="5">
    <source>
        <dbReference type="ARBA" id="ARBA00049660"/>
    </source>
</evidence>
<keyword evidence="2 6" id="KW-0812">Transmembrane</keyword>
<dbReference type="InterPro" id="IPR000292">
    <property type="entry name" value="For/NO2_transpt"/>
</dbReference>
<feature type="transmembrane region" description="Helical" evidence="6">
    <location>
        <begin position="108"/>
        <end position="133"/>
    </location>
</feature>
<evidence type="ECO:0000256" key="4">
    <source>
        <dbReference type="ARBA" id="ARBA00023136"/>
    </source>
</evidence>
<evidence type="ECO:0000313" key="7">
    <source>
        <dbReference type="EMBL" id="KNF09893.1"/>
    </source>
</evidence>
<proteinExistence type="inferred from homology"/>
<dbReference type="PROSITE" id="PS01005">
    <property type="entry name" value="FORMATE_NITRITE_TP_1"/>
    <property type="match status" value="1"/>
</dbReference>
<dbReference type="PANTHER" id="PTHR30520">
    <property type="entry name" value="FORMATE TRANSPORTER-RELATED"/>
    <property type="match status" value="1"/>
</dbReference>
<dbReference type="PANTHER" id="PTHR30520:SF6">
    <property type="entry name" value="FORMATE_NITRATE FAMILY TRANSPORTER (EUROFUNG)"/>
    <property type="match status" value="1"/>
</dbReference>
<accession>A0A0L0WEI7</accession>
<dbReference type="OrthoDB" id="9786493at2"/>
<evidence type="ECO:0000256" key="1">
    <source>
        <dbReference type="ARBA" id="ARBA00004141"/>
    </source>
</evidence>
<dbReference type="PROSITE" id="PS01006">
    <property type="entry name" value="FORMATE_NITRITE_TP_2"/>
    <property type="match status" value="1"/>
</dbReference>
<sequence length="290" mass="30807">MDKKMLTPAEVCQETVNIGVKKGAKSHFIQTCISGILAGAFIAMGGFAASVSSHSIANYGLSKLVAGAVFPVGLILVLICGAELFTGNNLLIVAFTERKITASQFLKNLIIVYFSNLLGAIIIAFMIFKAGLLSGNENLLGAYALKVAATKGSLSFSSALFSGILCNFLVCLAVWGSYAAKDIAGKVLITWFPIMAFIISGFEHSVANMYYFSIGMLAKTNSDIISVSKLTQEKLSHVNISSAISNLIPVTIGNLIGGIFFVGLAYWVIYNYAPGLLKSGKKDLSLNESK</sequence>
<feature type="transmembrane region" description="Helical" evidence="6">
    <location>
        <begin position="153"/>
        <end position="175"/>
    </location>
</feature>
<feature type="transmembrane region" description="Helical" evidence="6">
    <location>
        <begin position="187"/>
        <end position="207"/>
    </location>
</feature>
<dbReference type="InterPro" id="IPR023271">
    <property type="entry name" value="Aquaporin-like"/>
</dbReference>
<organism evidence="7 8">
    <name type="scientific">Gottschalkia purinilytica</name>
    <name type="common">Clostridium purinilyticum</name>
    <dbReference type="NCBI Taxonomy" id="1503"/>
    <lineage>
        <taxon>Bacteria</taxon>
        <taxon>Bacillati</taxon>
        <taxon>Bacillota</taxon>
        <taxon>Tissierellia</taxon>
        <taxon>Tissierellales</taxon>
        <taxon>Gottschalkiaceae</taxon>
        <taxon>Gottschalkia</taxon>
    </lineage>
</organism>
<name>A0A0L0WEI7_GOTPU</name>
<gene>
    <name evidence="7" type="primary">focA</name>
    <name evidence="7" type="ORF">CLPU_1c00580</name>
</gene>
<feature type="transmembrane region" description="Helical" evidence="6">
    <location>
        <begin position="69"/>
        <end position="96"/>
    </location>
</feature>
<evidence type="ECO:0000256" key="3">
    <source>
        <dbReference type="ARBA" id="ARBA00022989"/>
    </source>
</evidence>
<dbReference type="GO" id="GO:0005886">
    <property type="term" value="C:plasma membrane"/>
    <property type="evidence" value="ECO:0007669"/>
    <property type="project" value="TreeGrafter"/>
</dbReference>
<feature type="transmembrane region" description="Helical" evidence="6">
    <location>
        <begin position="247"/>
        <end position="269"/>
    </location>
</feature>
<dbReference type="AlphaFoldDB" id="A0A0L0WEI7"/>
<protein>
    <submittedName>
        <fullName evidence="7">Putative formate transporter 1</fullName>
    </submittedName>
</protein>
<dbReference type="Pfam" id="PF01226">
    <property type="entry name" value="Form_Nir_trans"/>
    <property type="match status" value="1"/>
</dbReference>
<feature type="transmembrane region" description="Helical" evidence="6">
    <location>
        <begin position="28"/>
        <end position="49"/>
    </location>
</feature>
<dbReference type="Proteomes" id="UP000037267">
    <property type="component" value="Unassembled WGS sequence"/>
</dbReference>
<evidence type="ECO:0000256" key="2">
    <source>
        <dbReference type="ARBA" id="ARBA00022692"/>
    </source>
</evidence>
<keyword evidence="3 6" id="KW-1133">Transmembrane helix</keyword>
<dbReference type="NCBIfam" id="TIGR00790">
    <property type="entry name" value="fnt"/>
    <property type="match status" value="1"/>
</dbReference>
<evidence type="ECO:0000313" key="8">
    <source>
        <dbReference type="Proteomes" id="UP000037267"/>
    </source>
</evidence>
<dbReference type="GO" id="GO:0015499">
    <property type="term" value="F:formate transmembrane transporter activity"/>
    <property type="evidence" value="ECO:0007669"/>
    <property type="project" value="TreeGrafter"/>
</dbReference>
<dbReference type="EMBL" id="LGSS01000001">
    <property type="protein sequence ID" value="KNF09893.1"/>
    <property type="molecule type" value="Genomic_DNA"/>
</dbReference>
<dbReference type="Gene3D" id="1.20.1080.10">
    <property type="entry name" value="Glycerol uptake facilitator protein"/>
    <property type="match status" value="1"/>
</dbReference>